<name>A0A841HST2_9GAMM</name>
<dbReference type="RefSeq" id="WP_184335331.1">
    <property type="nucleotide sequence ID" value="NZ_JACHHZ010000006.1"/>
</dbReference>
<evidence type="ECO:0000313" key="4">
    <source>
        <dbReference type="Proteomes" id="UP000588068"/>
    </source>
</evidence>
<evidence type="ECO:0000259" key="2">
    <source>
        <dbReference type="Pfam" id="PF07786"/>
    </source>
</evidence>
<feature type="transmembrane region" description="Helical" evidence="1">
    <location>
        <begin position="12"/>
        <end position="31"/>
    </location>
</feature>
<keyword evidence="3" id="KW-0808">Transferase</keyword>
<keyword evidence="4" id="KW-1185">Reference proteome</keyword>
<feature type="transmembrane region" description="Helical" evidence="1">
    <location>
        <begin position="139"/>
        <end position="158"/>
    </location>
</feature>
<feature type="transmembrane region" description="Helical" evidence="1">
    <location>
        <begin position="288"/>
        <end position="306"/>
    </location>
</feature>
<reference evidence="3 4" key="1">
    <citation type="submission" date="2020-08" db="EMBL/GenBank/DDBJ databases">
        <title>Genomic Encyclopedia of Type Strains, Phase IV (KMG-IV): sequencing the most valuable type-strain genomes for metagenomic binning, comparative biology and taxonomic classification.</title>
        <authorList>
            <person name="Goeker M."/>
        </authorList>
    </citation>
    <scope>NUCLEOTIDE SEQUENCE [LARGE SCALE GENOMIC DNA]</scope>
    <source>
        <strain evidence="3 4">DSM 26723</strain>
    </source>
</reference>
<keyword evidence="1" id="KW-0812">Transmembrane</keyword>
<gene>
    <name evidence="3" type="ORF">HNQ60_004837</name>
</gene>
<sequence length="359" mass="38440">MRASDRIESLDILRGLTVIGMIIVNSAAGLQRYPVPAPLLHSHWIGLTLADVVFPAFIFIVGVSVALSMRAESGLDTITARRIAARALRLIVIGILLTNIYWLTDYDTYHFRWLGVLQRIGLVFAVVAPLQLLLSTRQIVWTAITALLGYSLLCIVPLPDGTPANLYLPGANLEGWLDRQILGTHIYVQGALGYDPEGLLSTIPAIAQALLGVVAGRALSSPGAVRQLIVSGAVLIVTGGSLSLVIPVSKDLWSMSFVLLTSGITAMLLGALHEWVDKRGHRPPGTQVCIAFGVNAIAAYVLHYLASGLLNWKSFDAVYVAGTGFLGAQGALILPIGLFLGLIAWAMLALLKRGWVVKI</sequence>
<keyword evidence="3" id="KW-0012">Acyltransferase</keyword>
<evidence type="ECO:0000256" key="1">
    <source>
        <dbReference type="SAM" id="Phobius"/>
    </source>
</evidence>
<organism evidence="3 4">
    <name type="scientific">Povalibacter uvarum</name>
    <dbReference type="NCBI Taxonomy" id="732238"/>
    <lineage>
        <taxon>Bacteria</taxon>
        <taxon>Pseudomonadati</taxon>
        <taxon>Pseudomonadota</taxon>
        <taxon>Gammaproteobacteria</taxon>
        <taxon>Steroidobacterales</taxon>
        <taxon>Steroidobacteraceae</taxon>
        <taxon>Povalibacter</taxon>
    </lineage>
</organism>
<feature type="transmembrane region" description="Helical" evidence="1">
    <location>
        <begin position="116"/>
        <end position="134"/>
    </location>
</feature>
<evidence type="ECO:0000313" key="3">
    <source>
        <dbReference type="EMBL" id="MBB6095946.1"/>
    </source>
</evidence>
<proteinExistence type="predicted"/>
<keyword evidence="1" id="KW-0472">Membrane</keyword>
<feature type="transmembrane region" description="Helical" evidence="1">
    <location>
        <begin position="87"/>
        <end position="104"/>
    </location>
</feature>
<protein>
    <submittedName>
        <fullName evidence="3">Putative acyltransferase</fullName>
    </submittedName>
</protein>
<dbReference type="Pfam" id="PF07786">
    <property type="entry name" value="HGSNAT_cat"/>
    <property type="match status" value="1"/>
</dbReference>
<dbReference type="GO" id="GO:0016746">
    <property type="term" value="F:acyltransferase activity"/>
    <property type="evidence" value="ECO:0007669"/>
    <property type="project" value="UniProtKB-KW"/>
</dbReference>
<dbReference type="InterPro" id="IPR012429">
    <property type="entry name" value="HGSNAT_cat"/>
</dbReference>
<keyword evidence="1" id="KW-1133">Transmembrane helix</keyword>
<feature type="transmembrane region" description="Helical" evidence="1">
    <location>
        <begin position="252"/>
        <end position="276"/>
    </location>
</feature>
<feature type="transmembrane region" description="Helical" evidence="1">
    <location>
        <begin position="43"/>
        <end position="67"/>
    </location>
</feature>
<dbReference type="EMBL" id="JACHHZ010000006">
    <property type="protein sequence ID" value="MBB6095946.1"/>
    <property type="molecule type" value="Genomic_DNA"/>
</dbReference>
<dbReference type="AlphaFoldDB" id="A0A841HST2"/>
<dbReference type="PANTHER" id="PTHR31061:SF24">
    <property type="entry name" value="LD22376P"/>
    <property type="match status" value="1"/>
</dbReference>
<feature type="transmembrane region" description="Helical" evidence="1">
    <location>
        <begin position="198"/>
        <end position="216"/>
    </location>
</feature>
<accession>A0A841HST2</accession>
<dbReference type="PANTHER" id="PTHR31061">
    <property type="entry name" value="LD22376P"/>
    <property type="match status" value="1"/>
</dbReference>
<feature type="transmembrane region" description="Helical" evidence="1">
    <location>
        <begin position="228"/>
        <end position="246"/>
    </location>
</feature>
<comment type="caution">
    <text evidence="3">The sequence shown here is derived from an EMBL/GenBank/DDBJ whole genome shotgun (WGS) entry which is preliminary data.</text>
</comment>
<feature type="transmembrane region" description="Helical" evidence="1">
    <location>
        <begin position="326"/>
        <end position="351"/>
    </location>
</feature>
<feature type="domain" description="Heparan-alpha-glucosaminide N-acetyltransferase catalytic" evidence="2">
    <location>
        <begin position="6"/>
        <end position="149"/>
    </location>
</feature>
<dbReference type="Proteomes" id="UP000588068">
    <property type="component" value="Unassembled WGS sequence"/>
</dbReference>